<organism evidence="4 5">
    <name type="scientific">Nonomuraea helvata</name>
    <dbReference type="NCBI Taxonomy" id="37484"/>
    <lineage>
        <taxon>Bacteria</taxon>
        <taxon>Bacillati</taxon>
        <taxon>Actinomycetota</taxon>
        <taxon>Actinomycetes</taxon>
        <taxon>Streptosporangiales</taxon>
        <taxon>Streptosporangiaceae</taxon>
        <taxon>Nonomuraea</taxon>
    </lineage>
</organism>
<dbReference type="Proteomes" id="UP001589532">
    <property type="component" value="Unassembled WGS sequence"/>
</dbReference>
<evidence type="ECO:0000259" key="3">
    <source>
        <dbReference type="Pfam" id="PF01471"/>
    </source>
</evidence>
<dbReference type="InterPro" id="IPR036366">
    <property type="entry name" value="PGBDSf"/>
</dbReference>
<dbReference type="SUPFAM" id="SSF47090">
    <property type="entry name" value="PGBD-like"/>
    <property type="match status" value="1"/>
</dbReference>
<dbReference type="EMBL" id="JBHMBW010000054">
    <property type="protein sequence ID" value="MFB9629042.1"/>
    <property type="molecule type" value="Genomic_DNA"/>
</dbReference>
<dbReference type="InterPro" id="IPR050465">
    <property type="entry name" value="UPF0194_transport"/>
</dbReference>
<dbReference type="RefSeq" id="WP_344986061.1">
    <property type="nucleotide sequence ID" value="NZ_BAAAXV010000001.1"/>
</dbReference>
<evidence type="ECO:0000313" key="4">
    <source>
        <dbReference type="EMBL" id="MFB9629042.1"/>
    </source>
</evidence>
<dbReference type="Pfam" id="PF01471">
    <property type="entry name" value="PG_binding_1"/>
    <property type="match status" value="1"/>
</dbReference>
<sequence>MLTAVVAGAAVVIVTDPFKAEEGPRAAVGTRTAFAAVRKGRLSAQINQSGTLSYLAQADGSPYSIVNHATGIFTWLPSPGQQIKCGAMIYRVGDTPVVLLCGRVPPYRDLANGDSGRDVRELNKNLVRLGYADGNGLKASSDYFGWRTEAALERLQDDLGADETGTLDLGEAVILPGPLRVGKVNARLGSNAGMGAPVAEATSNDHQVTVNLNPSQQSEVKVGNAAQITLPGNRTTVGVVRRIGTVASAGTGQSGGVGASNATIPVYIRLKRPKDARGLDHAPVQVQITTAGVKNALIVPVTALVARAGGEYAVETRDATGARRLVPISLGLFDDANGLVQVKGDLTPGQQVVVPAT</sequence>
<feature type="domain" description="Peptidoglycan binding-like" evidence="3">
    <location>
        <begin position="115"/>
        <end position="168"/>
    </location>
</feature>
<evidence type="ECO:0000256" key="2">
    <source>
        <dbReference type="ARBA" id="ARBA00023054"/>
    </source>
</evidence>
<dbReference type="Gene3D" id="2.40.30.170">
    <property type="match status" value="1"/>
</dbReference>
<comment type="subcellular location">
    <subcellularLocation>
        <location evidence="1">Cell envelope</location>
    </subcellularLocation>
</comment>
<reference evidence="4 5" key="1">
    <citation type="submission" date="2024-09" db="EMBL/GenBank/DDBJ databases">
        <authorList>
            <person name="Sun Q."/>
            <person name="Mori K."/>
        </authorList>
    </citation>
    <scope>NUCLEOTIDE SEQUENCE [LARGE SCALE GENOMIC DNA]</scope>
    <source>
        <strain evidence="4 5">JCM 3143</strain>
    </source>
</reference>
<dbReference type="InterPro" id="IPR036365">
    <property type="entry name" value="PGBD-like_sf"/>
</dbReference>
<evidence type="ECO:0000313" key="5">
    <source>
        <dbReference type="Proteomes" id="UP001589532"/>
    </source>
</evidence>
<dbReference type="PANTHER" id="PTHR32347">
    <property type="entry name" value="EFFLUX SYSTEM COMPONENT YKNX-RELATED"/>
    <property type="match status" value="1"/>
</dbReference>
<dbReference type="Gene3D" id="1.10.101.10">
    <property type="entry name" value="PGBD-like superfamily/PGBD"/>
    <property type="match status" value="1"/>
</dbReference>
<gene>
    <name evidence="4" type="ORF">ACFFSA_38715</name>
</gene>
<protein>
    <submittedName>
        <fullName evidence="4">Peptidoglycan-binding protein</fullName>
    </submittedName>
</protein>
<name>A0ABV5SBM9_9ACTN</name>
<comment type="caution">
    <text evidence="4">The sequence shown here is derived from an EMBL/GenBank/DDBJ whole genome shotgun (WGS) entry which is preliminary data.</text>
</comment>
<dbReference type="InterPro" id="IPR002477">
    <property type="entry name" value="Peptidoglycan-bd-like"/>
</dbReference>
<accession>A0ABV5SBM9</accession>
<keyword evidence="2" id="KW-0175">Coiled coil</keyword>
<proteinExistence type="predicted"/>
<keyword evidence="5" id="KW-1185">Reference proteome</keyword>
<evidence type="ECO:0000256" key="1">
    <source>
        <dbReference type="ARBA" id="ARBA00004196"/>
    </source>
</evidence>
<dbReference type="Gene3D" id="2.40.420.20">
    <property type="match status" value="1"/>
</dbReference>